<keyword evidence="2" id="KW-1185">Reference proteome</keyword>
<reference evidence="1" key="1">
    <citation type="journal article" date="2014" name="Int. J. Syst. Evol. Microbiol.">
        <title>Complete genome sequence of Corynebacterium casei LMG S-19264T (=DSM 44701T), isolated from a smear-ripened cheese.</title>
        <authorList>
            <consortium name="US DOE Joint Genome Institute (JGI-PGF)"/>
            <person name="Walter F."/>
            <person name="Albersmeier A."/>
            <person name="Kalinowski J."/>
            <person name="Ruckert C."/>
        </authorList>
    </citation>
    <scope>NUCLEOTIDE SEQUENCE</scope>
    <source>
        <strain evidence="1">JCM 3035</strain>
    </source>
</reference>
<name>A0A917VN33_9ACTN</name>
<evidence type="ECO:0000313" key="1">
    <source>
        <dbReference type="EMBL" id="GGL01727.1"/>
    </source>
</evidence>
<protein>
    <submittedName>
        <fullName evidence="1">Uncharacterized protein</fullName>
    </submittedName>
</protein>
<dbReference type="EMBL" id="BMPQ01000027">
    <property type="protein sequence ID" value="GGL01727.1"/>
    <property type="molecule type" value="Genomic_DNA"/>
</dbReference>
<evidence type="ECO:0000313" key="2">
    <source>
        <dbReference type="Proteomes" id="UP000637788"/>
    </source>
</evidence>
<accession>A0A917VN33</accession>
<dbReference type="AlphaFoldDB" id="A0A917VN33"/>
<dbReference type="Proteomes" id="UP000637788">
    <property type="component" value="Unassembled WGS sequence"/>
</dbReference>
<organism evidence="1 2">
    <name type="scientific">Streptomyces flaveus</name>
    <dbReference type="NCBI Taxonomy" id="66370"/>
    <lineage>
        <taxon>Bacteria</taxon>
        <taxon>Bacillati</taxon>
        <taxon>Actinomycetota</taxon>
        <taxon>Actinomycetes</taxon>
        <taxon>Kitasatosporales</taxon>
        <taxon>Streptomycetaceae</taxon>
        <taxon>Streptomyces</taxon>
        <taxon>Streptomyces aurantiacus group</taxon>
    </lineage>
</organism>
<comment type="caution">
    <text evidence="1">The sequence shown here is derived from an EMBL/GenBank/DDBJ whole genome shotgun (WGS) entry which is preliminary data.</text>
</comment>
<proteinExistence type="predicted"/>
<reference evidence="1" key="2">
    <citation type="submission" date="2020-09" db="EMBL/GenBank/DDBJ databases">
        <authorList>
            <person name="Sun Q."/>
            <person name="Ohkuma M."/>
        </authorList>
    </citation>
    <scope>NUCLEOTIDE SEQUENCE</scope>
    <source>
        <strain evidence="1">JCM 3035</strain>
    </source>
</reference>
<gene>
    <name evidence="1" type="ORF">GCM10010094_73220</name>
</gene>
<dbReference type="RefSeq" id="WP_189326053.1">
    <property type="nucleotide sequence ID" value="NZ_BMPQ01000027.1"/>
</dbReference>
<sequence length="301" mass="33154">MALFGRKQKAPRLAPELDDVPLGRVLRGIAAARGPGPQDLAIAQVERLLRDTGDDWDRRCHRISVLAQAVPALARGWRERRPRDPDALVLATWSELATDPRSALAICRVAAEVRPTDPTPWVGALAALRILGRPSSELSPVWLEIRARDPWHREAHLQILGHLSPEEQGSQAVLRDFLDDAHAVMPWDAPTACLPLAAAVRQYHRERSRGGIQALGVSRYWSQPHTARLLDQGTAHWLQPGHLRHAAAVADLGMLAYALIRAGRSGDARQVFSAIGGLVTPWPWSYEGDPVECYTGYSGRV</sequence>